<evidence type="ECO:0000256" key="4">
    <source>
        <dbReference type="ARBA" id="ARBA00022741"/>
    </source>
</evidence>
<keyword evidence="3" id="KW-0436">Ligase</keyword>
<dbReference type="Gene3D" id="3.30.470.20">
    <property type="entry name" value="ATP-grasp fold, B domain"/>
    <property type="match status" value="1"/>
</dbReference>
<evidence type="ECO:0000256" key="5">
    <source>
        <dbReference type="ARBA" id="ARBA00022840"/>
    </source>
</evidence>
<dbReference type="OrthoDB" id="286485at2759"/>
<name>A0A1R2BD65_9CILI</name>
<dbReference type="GO" id="GO:0070736">
    <property type="term" value="F:protein-glycine ligase activity, initiating"/>
    <property type="evidence" value="ECO:0007669"/>
    <property type="project" value="TreeGrafter"/>
</dbReference>
<keyword evidence="4" id="KW-0547">Nucleotide-binding</keyword>
<dbReference type="InterPro" id="IPR004344">
    <property type="entry name" value="TTL/TTLL_fam"/>
</dbReference>
<evidence type="ECO:0008006" key="8">
    <source>
        <dbReference type="Google" id="ProtNLM"/>
    </source>
</evidence>
<dbReference type="GO" id="GO:0005737">
    <property type="term" value="C:cytoplasm"/>
    <property type="evidence" value="ECO:0007669"/>
    <property type="project" value="UniProtKB-SubCell"/>
</dbReference>
<organism evidence="6 7">
    <name type="scientific">Stentor coeruleus</name>
    <dbReference type="NCBI Taxonomy" id="5963"/>
    <lineage>
        <taxon>Eukaryota</taxon>
        <taxon>Sar</taxon>
        <taxon>Alveolata</taxon>
        <taxon>Ciliophora</taxon>
        <taxon>Postciliodesmatophora</taxon>
        <taxon>Heterotrichea</taxon>
        <taxon>Heterotrichida</taxon>
        <taxon>Stentoridae</taxon>
        <taxon>Stentor</taxon>
    </lineage>
</organism>
<keyword evidence="2" id="KW-0963">Cytoplasm</keyword>
<protein>
    <recommendedName>
        <fullName evidence="8">Tubulin--tyrosine ligase-like protein 9</fullName>
    </recommendedName>
</protein>
<dbReference type="SUPFAM" id="SSF56059">
    <property type="entry name" value="Glutathione synthetase ATP-binding domain-like"/>
    <property type="match status" value="1"/>
</dbReference>
<dbReference type="PANTHER" id="PTHR45870:SF2">
    <property type="entry name" value="TUBULIN MONOGLYCYLASE TTLL3"/>
    <property type="match status" value="1"/>
</dbReference>
<comment type="subcellular location">
    <subcellularLocation>
        <location evidence="1">Cytoplasm</location>
    </subcellularLocation>
</comment>
<reference evidence="6 7" key="1">
    <citation type="submission" date="2016-11" db="EMBL/GenBank/DDBJ databases">
        <title>The macronuclear genome of Stentor coeruleus: a giant cell with tiny introns.</title>
        <authorList>
            <person name="Slabodnick M."/>
            <person name="Ruby J.G."/>
            <person name="Reiff S.B."/>
            <person name="Swart E.C."/>
            <person name="Gosai S."/>
            <person name="Prabakaran S."/>
            <person name="Witkowska E."/>
            <person name="Larue G.E."/>
            <person name="Fisher S."/>
            <person name="Freeman R.M."/>
            <person name="Gunawardena J."/>
            <person name="Chu W."/>
            <person name="Stover N.A."/>
            <person name="Gregory B.D."/>
            <person name="Nowacki M."/>
            <person name="Derisi J."/>
            <person name="Roy S.W."/>
            <person name="Marshall W.F."/>
            <person name="Sood P."/>
        </authorList>
    </citation>
    <scope>NUCLEOTIDE SEQUENCE [LARGE SCALE GENOMIC DNA]</scope>
    <source>
        <strain evidence="6">WM001</strain>
    </source>
</reference>
<evidence type="ECO:0000313" key="6">
    <source>
        <dbReference type="EMBL" id="OMJ74650.1"/>
    </source>
</evidence>
<dbReference type="PROSITE" id="PS51221">
    <property type="entry name" value="TTL"/>
    <property type="match status" value="1"/>
</dbReference>
<dbReference type="GO" id="GO:0005524">
    <property type="term" value="F:ATP binding"/>
    <property type="evidence" value="ECO:0007669"/>
    <property type="project" value="UniProtKB-KW"/>
</dbReference>
<dbReference type="InterPro" id="IPR051437">
    <property type="entry name" value="TTLL_monoglycylase"/>
</dbReference>
<proteinExistence type="predicted"/>
<keyword evidence="5" id="KW-0067">ATP-binding</keyword>
<keyword evidence="7" id="KW-1185">Reference proteome</keyword>
<dbReference type="GO" id="GO:0015630">
    <property type="term" value="C:microtubule cytoskeleton"/>
    <property type="evidence" value="ECO:0007669"/>
    <property type="project" value="TreeGrafter"/>
</dbReference>
<evidence type="ECO:0000256" key="2">
    <source>
        <dbReference type="ARBA" id="ARBA00022490"/>
    </source>
</evidence>
<evidence type="ECO:0000313" key="7">
    <source>
        <dbReference type="Proteomes" id="UP000187209"/>
    </source>
</evidence>
<gene>
    <name evidence="6" type="ORF">SteCoe_26395</name>
</gene>
<comment type="caution">
    <text evidence="6">The sequence shown here is derived from an EMBL/GenBank/DDBJ whole genome shotgun (WGS) entry which is preliminary data.</text>
</comment>
<dbReference type="AlphaFoldDB" id="A0A1R2BD65"/>
<evidence type="ECO:0000256" key="3">
    <source>
        <dbReference type="ARBA" id="ARBA00022598"/>
    </source>
</evidence>
<dbReference type="PANTHER" id="PTHR45870">
    <property type="entry name" value="TUBULIN MONOGLYCYLASE TTLL3"/>
    <property type="match status" value="1"/>
</dbReference>
<dbReference type="Proteomes" id="UP000187209">
    <property type="component" value="Unassembled WGS sequence"/>
</dbReference>
<accession>A0A1R2BD65</accession>
<evidence type="ECO:0000256" key="1">
    <source>
        <dbReference type="ARBA" id="ARBA00004496"/>
    </source>
</evidence>
<sequence>MSKLKNREKNTSSHTELKKAYMPIYPMIQTPQKGNGSSALRSRSIPISTPRPVKLKEFKLQTNFAVKAHNLDGWKISKGVSKNANVFLIMGDYPDLRQALIERGWVENTDKNSLVFNLVWARSAKVPSKLQEDQIINHFPRNFELSCKWNFCENIKKIKKLYDVDYNTFFPRCYRMIGKDYEEFCDMFKTYKALSILKSYSSLKGGCYEKVMTALNVVKRWMHFIEKNIKVDYDRSLNLIHSNEWKILNSNNAHEVVNEFQKYNTGKISTQPNSLSQLVDETLEKLSDLDPQMDVCGNKNVWIVKPGSKSRGRDIMVFSNIEEIKSYTQNSQKWVVQKYIENPLLIQNKKFDIRQWILVTNSEPVTIWIYSSSYLRFSVENYDVGNLSNKFSHLTNNSISKYSKKFGASENGCMWHTSQLIDYIRERYNKDYWRESILPKIKDIVKWSVLSAGYLGRKNCIELFGYDFMIDNALKPWLIEINSSPALDYSTVISI</sequence>
<dbReference type="EMBL" id="MPUH01000738">
    <property type="protein sequence ID" value="OMJ74650.1"/>
    <property type="molecule type" value="Genomic_DNA"/>
</dbReference>
<dbReference type="Pfam" id="PF03133">
    <property type="entry name" value="TTL"/>
    <property type="match status" value="1"/>
</dbReference>